<organism evidence="1 2">
    <name type="scientific">Dermacoccus nishinomiyaensis</name>
    <dbReference type="NCBI Taxonomy" id="1274"/>
    <lineage>
        <taxon>Bacteria</taxon>
        <taxon>Bacillati</taxon>
        <taxon>Actinomycetota</taxon>
        <taxon>Actinomycetes</taxon>
        <taxon>Micrococcales</taxon>
        <taxon>Dermacoccaceae</taxon>
        <taxon>Dermacoccus</taxon>
    </lineage>
</organism>
<dbReference type="GO" id="GO:0004519">
    <property type="term" value="F:endonuclease activity"/>
    <property type="evidence" value="ECO:0007669"/>
    <property type="project" value="UniProtKB-KW"/>
</dbReference>
<keyword evidence="2" id="KW-1185">Reference proteome</keyword>
<name>A0A075JD65_9MICO</name>
<dbReference type="PANTHER" id="PTHR42194">
    <property type="entry name" value="UPF0276 PROTEIN HI_1600"/>
    <property type="match status" value="1"/>
</dbReference>
<proteinExistence type="predicted"/>
<dbReference type="InterPro" id="IPR036237">
    <property type="entry name" value="Xyl_isomerase-like_sf"/>
</dbReference>
<dbReference type="Pfam" id="PF05114">
    <property type="entry name" value="MbnB_TglH_ChrH"/>
    <property type="match status" value="1"/>
</dbReference>
<dbReference type="InterPro" id="IPR007801">
    <property type="entry name" value="MbnB/TglH/ChrH"/>
</dbReference>
<dbReference type="EMBL" id="CP008889">
    <property type="protein sequence ID" value="AIF39894.1"/>
    <property type="molecule type" value="Genomic_DNA"/>
</dbReference>
<protein>
    <submittedName>
        <fullName evidence="1">Endonuclease</fullName>
    </submittedName>
</protein>
<evidence type="ECO:0000313" key="1">
    <source>
        <dbReference type="EMBL" id="AIF39894.1"/>
    </source>
</evidence>
<dbReference type="AlphaFoldDB" id="A0A075JD65"/>
<keyword evidence="1" id="KW-0540">Nuclease</keyword>
<gene>
    <name evidence="1" type="ORF">HX89_01635</name>
</gene>
<dbReference type="Gene3D" id="3.20.20.150">
    <property type="entry name" value="Divalent-metal-dependent TIM barrel enzymes"/>
    <property type="match status" value="1"/>
</dbReference>
<reference evidence="1 2" key="1">
    <citation type="submission" date="2014-07" db="EMBL/GenBank/DDBJ databases">
        <title>Genome Sequencing of Dermacoccus nishinomiyaensis.</title>
        <authorList>
            <person name="Hong K.W."/>
            <person name="Chan K.G."/>
        </authorList>
    </citation>
    <scope>NUCLEOTIDE SEQUENCE [LARGE SCALE GENOMIC DNA]</scope>
    <source>
        <strain evidence="1 2">M25</strain>
    </source>
</reference>
<sequence length="271" mass="28956">MPAGVGIGWRPEIADVLAAQPGLTWVEVVAESVMHGMPPALRQLRERGVTVVPHGVKLGLGDAEGLDVDRVAHFIGTAAITGAPLVSEHISFVRAGGFEVGHLTPLPRTRAAVDVMVRNVRSVQAELDVPLALECVAALFTYPEDEMSEAQFVTEIIERTDALLLLDIANVYANARNHGGNPLETALAMPLERLAYMHVAGGVENDGIYHDTHAAAVNPEVLHLISELSRRTTFPAAMLERDGDYSPAEELLTELDAIADAAGMPRVTAAQ</sequence>
<dbReference type="SUPFAM" id="SSF51658">
    <property type="entry name" value="Xylose isomerase-like"/>
    <property type="match status" value="1"/>
</dbReference>
<accession>A0A075JD65</accession>
<dbReference type="PANTHER" id="PTHR42194:SF1">
    <property type="entry name" value="UPF0276 PROTEIN HI_1600"/>
    <property type="match status" value="1"/>
</dbReference>
<keyword evidence="1" id="KW-0378">Hydrolase</keyword>
<dbReference type="Proteomes" id="UP000027986">
    <property type="component" value="Chromosome"/>
</dbReference>
<dbReference type="KEGG" id="dni:HX89_01635"/>
<dbReference type="NCBIfam" id="NF003818">
    <property type="entry name" value="PRK05409.1"/>
    <property type="match status" value="1"/>
</dbReference>
<keyword evidence="1" id="KW-0255">Endonuclease</keyword>
<evidence type="ECO:0000313" key="2">
    <source>
        <dbReference type="Proteomes" id="UP000027986"/>
    </source>
</evidence>
<dbReference type="HOGENOM" id="CLU_064263_0_0_11"/>
<dbReference type="eggNOG" id="COG3220">
    <property type="taxonomic scope" value="Bacteria"/>
</dbReference>